<feature type="transmembrane region" description="Helical" evidence="1">
    <location>
        <begin position="218"/>
        <end position="236"/>
    </location>
</feature>
<keyword evidence="1" id="KW-0812">Transmembrane</keyword>
<proteinExistence type="predicted"/>
<keyword evidence="1" id="KW-1133">Transmembrane helix</keyword>
<keyword evidence="4" id="KW-1185">Reference proteome</keyword>
<dbReference type="Gene3D" id="2.130.10.10">
    <property type="entry name" value="YVTN repeat-like/Quinoprotein amine dehydrogenase"/>
    <property type="match status" value="2"/>
</dbReference>
<protein>
    <submittedName>
        <fullName evidence="3">TIR domain-containing protein</fullName>
    </submittedName>
</protein>
<dbReference type="RefSeq" id="WP_309200835.1">
    <property type="nucleotide sequence ID" value="NZ_CP133548.1"/>
</dbReference>
<evidence type="ECO:0000259" key="2">
    <source>
        <dbReference type="Pfam" id="PF13676"/>
    </source>
</evidence>
<gene>
    <name evidence="3" type="ORF">Q9312_10695</name>
</gene>
<dbReference type="EMBL" id="CP133548">
    <property type="protein sequence ID" value="WMS85682.1"/>
    <property type="molecule type" value="Genomic_DNA"/>
</dbReference>
<feature type="domain" description="TIR" evidence="2">
    <location>
        <begin position="10"/>
        <end position="125"/>
    </location>
</feature>
<dbReference type="SUPFAM" id="SSF52200">
    <property type="entry name" value="Toll/Interleukin receptor TIR domain"/>
    <property type="match status" value="1"/>
</dbReference>
<dbReference type="Gene3D" id="3.40.50.10140">
    <property type="entry name" value="Toll/interleukin-1 receptor homology (TIR) domain"/>
    <property type="match status" value="1"/>
</dbReference>
<evidence type="ECO:0000313" key="3">
    <source>
        <dbReference type="EMBL" id="WMS85682.1"/>
    </source>
</evidence>
<dbReference type="SUPFAM" id="SSF82171">
    <property type="entry name" value="DPP6 N-terminal domain-like"/>
    <property type="match status" value="1"/>
</dbReference>
<organism evidence="3 4">
    <name type="scientific">Pleionea litopenaei</name>
    <dbReference type="NCBI Taxonomy" id="3070815"/>
    <lineage>
        <taxon>Bacteria</taxon>
        <taxon>Pseudomonadati</taxon>
        <taxon>Pseudomonadota</taxon>
        <taxon>Gammaproteobacteria</taxon>
        <taxon>Oceanospirillales</taxon>
        <taxon>Pleioneaceae</taxon>
        <taxon>Pleionea</taxon>
    </lineage>
</organism>
<dbReference type="AlphaFoldDB" id="A0AA51RQH8"/>
<accession>A0AA51RQH8</accession>
<keyword evidence="1" id="KW-0472">Membrane</keyword>
<dbReference type="KEGG" id="plei:Q9312_10695"/>
<dbReference type="Pfam" id="PF13676">
    <property type="entry name" value="TIR_2"/>
    <property type="match status" value="1"/>
</dbReference>
<sequence>MNRSTDYLAFISYRHADNKLSGRQWATWLHQALETYQIPADLVGQTNDRGETIPSQIFPVFRDEDELPADADLANSITKALDNTGTLIVLCSPNAVASTYVADEIDYFKSLGRSDRIIAALIDGEPNCSWDSSKAELGFAASDECFPLPLQFAYDDQGQRTEQRAEPIAADFRLNLNGKPQQGWTSTEALKQHLRESESFTKEQLEEVAKKYDEQQHLMLLKIVAGILGVPLGALTQRDKEYQLALARQKAKRLRQWLSAVAMLAVVAVAAGIFAYFKQQEAIKNEHRAQQQTVIAQENERLAKEQRDQSLIGQSRFLLDQAKQANESQRYNHALLLGLNALPGDYGGERPLVDDLSAMREAYFWHRKKAQFNYSENIVEQYFLSDTNLLVVTERQVFIENFKTAAESKALKVSLTGAEKILAASLSSDKEWLAVATSYGGIQLLNLSGKDSIVVPAKVGFKHVIVSEDVSSIFAFGADNQLYRWSFENRSFDYQVAIDELSFSAMPVLSKDSKYIYYETVTSNNDQYQANVVVYESNTGRQIFKHPSMNNGAITGFHSRVLPNDTIMVYQPTGFSVFNLKDGALVNKNEQQFVSLSPNLEHFLFFAIEPNQRTELGLFHQPSQNMVMLKALGEMSRFQFSNDGSKLITVHFGTLFVWNTQTGLLENKLKVISDTNFLLSDDGNFVSSYSKYGKKLGVWSTKASHNILPLDKDYENYGSQLSENGQYAIVGLLGDRSRYDLVNASTGESLFEFTLKCRRDGEFVWNSAFDRISYRCWEGDGYVIDIPTQQHLALVSEEDSMRIKSKFNQKEFLYLTSKWQELDKLKIVTVKQTAEPSSPVLEVKSDIAWENTLELDVDDYELSPDHTQLLIQSDQLPLKLVNLSSNKVLDYPKNTQGCEILKENDRDYVWLACRSNQLLKLSWSKPGELQIIDLDSRVRKVVTHSLSKVAFAVSENKRLYSLNVETMEKLGTPTTYESSPDVYFSNDGAFYFIEQLGTAIYKTHDRQPFFRIPSDVGNGIVYSRELNNFFMMKSQALHRFVDGKVFSRPAIVSLTIKDDDLIEKTKAILTLNERCLSDEQRANYYLFPLDEEARIRRQCAKR</sequence>
<name>A0AA51RQH8_9GAMM</name>
<evidence type="ECO:0000256" key="1">
    <source>
        <dbReference type="SAM" id="Phobius"/>
    </source>
</evidence>
<reference evidence="3 4" key="1">
    <citation type="submission" date="2023-08" db="EMBL/GenBank/DDBJ databases">
        <title>Pleionea litopenaei sp. nov., isolated from stomach of juvenile Litopenaeus vannamei.</title>
        <authorList>
            <person name="Rho A.M."/>
            <person name="Hwang C.Y."/>
        </authorList>
    </citation>
    <scope>NUCLEOTIDE SEQUENCE [LARGE SCALE GENOMIC DNA]</scope>
    <source>
        <strain evidence="3 4">HL-JVS1</strain>
    </source>
</reference>
<dbReference type="InterPro" id="IPR015943">
    <property type="entry name" value="WD40/YVTN_repeat-like_dom_sf"/>
</dbReference>
<dbReference type="Proteomes" id="UP001239782">
    <property type="component" value="Chromosome"/>
</dbReference>
<dbReference type="InterPro" id="IPR000157">
    <property type="entry name" value="TIR_dom"/>
</dbReference>
<dbReference type="SUPFAM" id="SSF69322">
    <property type="entry name" value="Tricorn protease domain 2"/>
    <property type="match status" value="1"/>
</dbReference>
<dbReference type="GO" id="GO:0007165">
    <property type="term" value="P:signal transduction"/>
    <property type="evidence" value="ECO:0007669"/>
    <property type="project" value="InterPro"/>
</dbReference>
<feature type="transmembrane region" description="Helical" evidence="1">
    <location>
        <begin position="257"/>
        <end position="277"/>
    </location>
</feature>
<evidence type="ECO:0000313" key="4">
    <source>
        <dbReference type="Proteomes" id="UP001239782"/>
    </source>
</evidence>
<dbReference type="InterPro" id="IPR035897">
    <property type="entry name" value="Toll_tir_struct_dom_sf"/>
</dbReference>